<sequence>MPEEGRMTSIMAELTPSFPEFLVDIRRAAQWVNHMVTEFVRERSLDCSGIVATDYFLGNGVIDVVIVANIMRGRQKNFRHLRYCVTHTVNNSTWE</sequence>
<evidence type="ECO:0000313" key="1">
    <source>
        <dbReference type="EMBL" id="KAH9367298.1"/>
    </source>
</evidence>
<organism evidence="1 2">
    <name type="scientific">Haemaphysalis longicornis</name>
    <name type="common">Bush tick</name>
    <dbReference type="NCBI Taxonomy" id="44386"/>
    <lineage>
        <taxon>Eukaryota</taxon>
        <taxon>Metazoa</taxon>
        <taxon>Ecdysozoa</taxon>
        <taxon>Arthropoda</taxon>
        <taxon>Chelicerata</taxon>
        <taxon>Arachnida</taxon>
        <taxon>Acari</taxon>
        <taxon>Parasitiformes</taxon>
        <taxon>Ixodida</taxon>
        <taxon>Ixodoidea</taxon>
        <taxon>Ixodidae</taxon>
        <taxon>Haemaphysalinae</taxon>
        <taxon>Haemaphysalis</taxon>
    </lineage>
</organism>
<dbReference type="EMBL" id="JABSTR010000004">
    <property type="protein sequence ID" value="KAH9367298.1"/>
    <property type="molecule type" value="Genomic_DNA"/>
</dbReference>
<dbReference type="OrthoDB" id="1046782at2759"/>
<accession>A0A9J6FVP0</accession>
<comment type="caution">
    <text evidence="1">The sequence shown here is derived from an EMBL/GenBank/DDBJ whole genome shotgun (WGS) entry which is preliminary data.</text>
</comment>
<dbReference type="Proteomes" id="UP000821853">
    <property type="component" value="Chromosome 2"/>
</dbReference>
<dbReference type="AlphaFoldDB" id="A0A9J6FVP0"/>
<proteinExistence type="predicted"/>
<dbReference type="VEuPathDB" id="VectorBase:HLOH_056130"/>
<protein>
    <submittedName>
        <fullName evidence="1">Uncharacterized protein</fullName>
    </submittedName>
</protein>
<reference evidence="1 2" key="1">
    <citation type="journal article" date="2020" name="Cell">
        <title>Large-Scale Comparative Analyses of Tick Genomes Elucidate Their Genetic Diversity and Vector Capacities.</title>
        <authorList>
            <consortium name="Tick Genome and Microbiome Consortium (TIGMIC)"/>
            <person name="Jia N."/>
            <person name="Wang J."/>
            <person name="Shi W."/>
            <person name="Du L."/>
            <person name="Sun Y."/>
            <person name="Zhan W."/>
            <person name="Jiang J.F."/>
            <person name="Wang Q."/>
            <person name="Zhang B."/>
            <person name="Ji P."/>
            <person name="Bell-Sakyi L."/>
            <person name="Cui X.M."/>
            <person name="Yuan T.T."/>
            <person name="Jiang B.G."/>
            <person name="Yang W.F."/>
            <person name="Lam T.T."/>
            <person name="Chang Q.C."/>
            <person name="Ding S.J."/>
            <person name="Wang X.J."/>
            <person name="Zhu J.G."/>
            <person name="Ruan X.D."/>
            <person name="Zhao L."/>
            <person name="Wei J.T."/>
            <person name="Ye R.Z."/>
            <person name="Que T.C."/>
            <person name="Du C.H."/>
            <person name="Zhou Y.H."/>
            <person name="Cheng J.X."/>
            <person name="Dai P.F."/>
            <person name="Guo W.B."/>
            <person name="Han X.H."/>
            <person name="Huang E.J."/>
            <person name="Li L.F."/>
            <person name="Wei W."/>
            <person name="Gao Y.C."/>
            <person name="Liu J.Z."/>
            <person name="Shao H.Z."/>
            <person name="Wang X."/>
            <person name="Wang C.C."/>
            <person name="Yang T.C."/>
            <person name="Huo Q.B."/>
            <person name="Li W."/>
            <person name="Chen H.Y."/>
            <person name="Chen S.E."/>
            <person name="Zhou L.G."/>
            <person name="Ni X.B."/>
            <person name="Tian J.H."/>
            <person name="Sheng Y."/>
            <person name="Liu T."/>
            <person name="Pan Y.S."/>
            <person name="Xia L.Y."/>
            <person name="Li J."/>
            <person name="Zhao F."/>
            <person name="Cao W.C."/>
        </authorList>
    </citation>
    <scope>NUCLEOTIDE SEQUENCE [LARGE SCALE GENOMIC DNA]</scope>
    <source>
        <strain evidence="1">HaeL-2018</strain>
    </source>
</reference>
<evidence type="ECO:0000313" key="2">
    <source>
        <dbReference type="Proteomes" id="UP000821853"/>
    </source>
</evidence>
<name>A0A9J6FVP0_HAELO</name>
<keyword evidence="2" id="KW-1185">Reference proteome</keyword>
<gene>
    <name evidence="1" type="ORF">HPB48_011927</name>
</gene>